<dbReference type="EMBL" id="BMOQ01000004">
    <property type="protein sequence ID" value="GGN17266.1"/>
    <property type="molecule type" value="Genomic_DNA"/>
</dbReference>
<name>A0A830GCI2_9EURY</name>
<evidence type="ECO:0000313" key="8">
    <source>
        <dbReference type="EMBL" id="GGN17266.1"/>
    </source>
</evidence>
<evidence type="ECO:0000259" key="7">
    <source>
        <dbReference type="PROSITE" id="PS50850"/>
    </source>
</evidence>
<feature type="transmembrane region" description="Helical" evidence="6">
    <location>
        <begin position="231"/>
        <end position="251"/>
    </location>
</feature>
<keyword evidence="5 6" id="KW-0472">Membrane</keyword>
<comment type="caution">
    <text evidence="8">The sequence shown here is derived from an EMBL/GenBank/DDBJ whole genome shotgun (WGS) entry which is preliminary data.</text>
</comment>
<dbReference type="SUPFAM" id="SSF103473">
    <property type="entry name" value="MFS general substrate transporter"/>
    <property type="match status" value="1"/>
</dbReference>
<dbReference type="InterPro" id="IPR050930">
    <property type="entry name" value="MFS_Vesicular_Transporter"/>
</dbReference>
<keyword evidence="3 6" id="KW-0812">Transmembrane</keyword>
<feature type="transmembrane region" description="Helical" evidence="6">
    <location>
        <begin position="91"/>
        <end position="113"/>
    </location>
</feature>
<evidence type="ECO:0000256" key="2">
    <source>
        <dbReference type="ARBA" id="ARBA00022448"/>
    </source>
</evidence>
<feature type="domain" description="Major facilitator superfamily (MFS) profile" evidence="7">
    <location>
        <begin position="25"/>
        <end position="429"/>
    </location>
</feature>
<dbReference type="PANTHER" id="PTHR23506:SF23">
    <property type="entry name" value="GH10249P"/>
    <property type="match status" value="1"/>
</dbReference>
<feature type="transmembrane region" description="Helical" evidence="6">
    <location>
        <begin position="293"/>
        <end position="312"/>
    </location>
</feature>
<dbReference type="Proteomes" id="UP000608850">
    <property type="component" value="Unassembled WGS sequence"/>
</dbReference>
<evidence type="ECO:0000256" key="6">
    <source>
        <dbReference type="SAM" id="Phobius"/>
    </source>
</evidence>
<evidence type="ECO:0000256" key="5">
    <source>
        <dbReference type="ARBA" id="ARBA00023136"/>
    </source>
</evidence>
<accession>A0A830GCI2</accession>
<keyword evidence="9" id="KW-1185">Reference proteome</keyword>
<dbReference type="Gene3D" id="1.20.1250.20">
    <property type="entry name" value="MFS general substrate transporter like domains"/>
    <property type="match status" value="2"/>
</dbReference>
<dbReference type="AlphaFoldDB" id="A0A830GCI2"/>
<feature type="transmembrane region" description="Helical" evidence="6">
    <location>
        <begin position="181"/>
        <end position="199"/>
    </location>
</feature>
<evidence type="ECO:0000256" key="4">
    <source>
        <dbReference type="ARBA" id="ARBA00022989"/>
    </source>
</evidence>
<comment type="subcellular location">
    <subcellularLocation>
        <location evidence="1">Membrane</location>
        <topology evidence="1">Multi-pass membrane protein</topology>
    </subcellularLocation>
</comment>
<evidence type="ECO:0000313" key="9">
    <source>
        <dbReference type="Proteomes" id="UP000608850"/>
    </source>
</evidence>
<reference evidence="8 9" key="1">
    <citation type="journal article" date="2019" name="Int. J. Syst. Evol. Microbiol.">
        <title>The Global Catalogue of Microorganisms (GCM) 10K type strain sequencing project: providing services to taxonomists for standard genome sequencing and annotation.</title>
        <authorList>
            <consortium name="The Broad Institute Genomics Platform"/>
            <consortium name="The Broad Institute Genome Sequencing Center for Infectious Disease"/>
            <person name="Wu L."/>
            <person name="Ma J."/>
        </authorList>
    </citation>
    <scope>NUCLEOTIDE SEQUENCE [LARGE SCALE GENOMIC DNA]</scope>
    <source>
        <strain evidence="8 9">JCM 16331</strain>
    </source>
</reference>
<keyword evidence="2" id="KW-0813">Transport</keyword>
<keyword evidence="4 6" id="KW-1133">Transmembrane helix</keyword>
<gene>
    <name evidence="8" type="ORF">GCM10009021_17540</name>
</gene>
<dbReference type="Pfam" id="PF07690">
    <property type="entry name" value="MFS_1"/>
    <property type="match status" value="1"/>
</dbReference>
<dbReference type="PROSITE" id="PS50850">
    <property type="entry name" value="MFS"/>
    <property type="match status" value="1"/>
</dbReference>
<dbReference type="CDD" id="cd17325">
    <property type="entry name" value="MFS_MdtG_SLC18_like"/>
    <property type="match status" value="1"/>
</dbReference>
<organism evidence="8 9">
    <name type="scientific">Halarchaeum nitratireducens</name>
    <dbReference type="NCBI Taxonomy" id="489913"/>
    <lineage>
        <taxon>Archaea</taxon>
        <taxon>Methanobacteriati</taxon>
        <taxon>Methanobacteriota</taxon>
        <taxon>Stenosarchaea group</taxon>
        <taxon>Halobacteria</taxon>
        <taxon>Halobacteriales</taxon>
        <taxon>Halobacteriaceae</taxon>
    </lineage>
</organism>
<dbReference type="InterPro" id="IPR020846">
    <property type="entry name" value="MFS_dom"/>
</dbReference>
<dbReference type="GO" id="GO:0022857">
    <property type="term" value="F:transmembrane transporter activity"/>
    <property type="evidence" value="ECO:0007669"/>
    <property type="project" value="InterPro"/>
</dbReference>
<dbReference type="InterPro" id="IPR011701">
    <property type="entry name" value="MFS"/>
</dbReference>
<proteinExistence type="predicted"/>
<feature type="transmembrane region" description="Helical" evidence="6">
    <location>
        <begin position="324"/>
        <end position="347"/>
    </location>
</feature>
<feature type="transmembrane region" description="Helical" evidence="6">
    <location>
        <begin position="405"/>
        <end position="425"/>
    </location>
</feature>
<dbReference type="OrthoDB" id="214271at2157"/>
<dbReference type="GO" id="GO:0016020">
    <property type="term" value="C:membrane"/>
    <property type="evidence" value="ECO:0007669"/>
    <property type="project" value="UniProtKB-SubCell"/>
</dbReference>
<evidence type="ECO:0000256" key="3">
    <source>
        <dbReference type="ARBA" id="ARBA00022692"/>
    </source>
</evidence>
<sequence>MPASAISCHHVSTTDGRLGVFADREFIALSGTAFARAQAYSTILIAIALFADAFGTTGFVEGLFGTAFAAVQLLIVLPLGRLVDTRNAKRFLLVGLLVNVATFVGFIFVSNAIDVILVRMLQGLGSSVLWITGSSVVGEISPDGERGRWLGSYNQVAAFSSFVGDLVGGALLYTFETSVTFVLLSGVTLVAFGLVYLYLRDDPGGTMDPEEAGGIETFRDLLARPMVNSLVTFRFAFSVGKMAVILFLPIYARTEFGVSAFAIGLLLAGGKLIKALLQGWMGDLTDRLGNEQYFVLGGALTYALGTALIPLARPAQALLPAFDISALGHTIGLDGAFLTMFVAYGIIGVADSIRLPASMSLFVEEGERLDSVASAMSLRSLSWKVGQVVGPVAVGAIKDGYGMAIAFWTAAAFILVASAGFFLMYRYGHHVMGGARAGAG</sequence>
<dbReference type="PANTHER" id="PTHR23506">
    <property type="entry name" value="GH10249P"/>
    <property type="match status" value="1"/>
</dbReference>
<feature type="transmembrane region" description="Helical" evidence="6">
    <location>
        <begin position="62"/>
        <end position="79"/>
    </location>
</feature>
<protein>
    <submittedName>
        <fullName evidence="8">MFS transporter</fullName>
    </submittedName>
</protein>
<feature type="transmembrane region" description="Helical" evidence="6">
    <location>
        <begin position="258"/>
        <end position="281"/>
    </location>
</feature>
<dbReference type="InterPro" id="IPR036259">
    <property type="entry name" value="MFS_trans_sf"/>
</dbReference>
<evidence type="ECO:0000256" key="1">
    <source>
        <dbReference type="ARBA" id="ARBA00004141"/>
    </source>
</evidence>